<reference evidence="4 5" key="1">
    <citation type="submission" date="2022-04" db="EMBL/GenBank/DDBJ databases">
        <authorList>
            <person name="Huq M.A."/>
        </authorList>
    </citation>
    <scope>NUCLEOTIDE SEQUENCE [LARGE SCALE GENOMIC DNA]</scope>
    <source>
        <strain evidence="4 5">MAH-33</strain>
    </source>
</reference>
<dbReference type="PANTHER" id="PTHR30576:SF8">
    <property type="entry name" value="UNDECAPRENYL-PHOSPHATE GALACTOSE PHOSPHOTRANSFERASE"/>
    <property type="match status" value="1"/>
</dbReference>
<keyword evidence="5" id="KW-1185">Reference proteome</keyword>
<evidence type="ECO:0000313" key="5">
    <source>
        <dbReference type="Proteomes" id="UP001203512"/>
    </source>
</evidence>
<dbReference type="GO" id="GO:0016740">
    <property type="term" value="F:transferase activity"/>
    <property type="evidence" value="ECO:0007669"/>
    <property type="project" value="UniProtKB-KW"/>
</dbReference>
<dbReference type="Pfam" id="PF02397">
    <property type="entry name" value="Bac_transf"/>
    <property type="match status" value="1"/>
</dbReference>
<dbReference type="EMBL" id="JALKHS010000018">
    <property type="protein sequence ID" value="MCK0533162.1"/>
    <property type="molecule type" value="Genomic_DNA"/>
</dbReference>
<evidence type="ECO:0000313" key="4">
    <source>
        <dbReference type="EMBL" id="MCK0533162.1"/>
    </source>
</evidence>
<organism evidence="4 5">
    <name type="scientific">Sphingobium agri</name>
    <dbReference type="NCBI Taxonomy" id="2933566"/>
    <lineage>
        <taxon>Bacteria</taxon>
        <taxon>Pseudomonadati</taxon>
        <taxon>Pseudomonadota</taxon>
        <taxon>Alphaproteobacteria</taxon>
        <taxon>Sphingomonadales</taxon>
        <taxon>Sphingomonadaceae</taxon>
        <taxon>Sphingobium</taxon>
    </lineage>
</organism>
<dbReference type="InterPro" id="IPR003362">
    <property type="entry name" value="Bact_transf"/>
</dbReference>
<keyword evidence="4" id="KW-0808">Transferase</keyword>
<dbReference type="RefSeq" id="WP_247234227.1">
    <property type="nucleotide sequence ID" value="NZ_JALKHS010000018.1"/>
</dbReference>
<evidence type="ECO:0000259" key="3">
    <source>
        <dbReference type="Pfam" id="PF02397"/>
    </source>
</evidence>
<sequence length="200" mass="22458">MAVRRLIDMLVAAAALPLALPVMAVIATAIKLTDGDPVLFRQVRVTKGRRRFELIKFRTMTDARDARGHLLPDRMRTTRLGRFLRRSRMDELPQLWNILTGAMSLIGPRPLLPATIEEAGEAGRRRCEVTPGLTGWAQVNGNALLGEQDKFALDLWYIANRSLRLDVMILIRTAGVAICGERFNPSSIRRAHEGHSRRRG</sequence>
<evidence type="ECO:0000256" key="1">
    <source>
        <dbReference type="ARBA" id="ARBA00006464"/>
    </source>
</evidence>
<keyword evidence="2" id="KW-0270">Exopolysaccharide synthesis</keyword>
<comment type="caution">
    <text evidence="4">The sequence shown here is derived from an EMBL/GenBank/DDBJ whole genome shotgun (WGS) entry which is preliminary data.</text>
</comment>
<protein>
    <submittedName>
        <fullName evidence="4">Sugar transferase</fullName>
    </submittedName>
</protein>
<dbReference type="PANTHER" id="PTHR30576">
    <property type="entry name" value="COLANIC BIOSYNTHESIS UDP-GLUCOSE LIPID CARRIER TRANSFERASE"/>
    <property type="match status" value="1"/>
</dbReference>
<evidence type="ECO:0000256" key="2">
    <source>
        <dbReference type="ARBA" id="ARBA00023169"/>
    </source>
</evidence>
<dbReference type="Proteomes" id="UP001203512">
    <property type="component" value="Unassembled WGS sequence"/>
</dbReference>
<feature type="domain" description="Bacterial sugar transferase" evidence="3">
    <location>
        <begin position="4"/>
        <end position="177"/>
    </location>
</feature>
<proteinExistence type="inferred from homology"/>
<gene>
    <name evidence="4" type="ORF">MU848_16350</name>
</gene>
<accession>A0ABT0E1C2</accession>
<comment type="similarity">
    <text evidence="1">Belongs to the bacterial sugar transferase family.</text>
</comment>
<name>A0ABT0E1C2_9SPHN</name>